<name>A0ABX1HRC7_9BACT</name>
<dbReference type="Proteomes" id="UP000717634">
    <property type="component" value="Unassembled WGS sequence"/>
</dbReference>
<comment type="caution">
    <text evidence="1">The sequence shown here is derived from an EMBL/GenBank/DDBJ whole genome shotgun (WGS) entry which is preliminary data.</text>
</comment>
<evidence type="ECO:0000313" key="1">
    <source>
        <dbReference type="EMBL" id="NKI91746.1"/>
    </source>
</evidence>
<reference evidence="1 2" key="1">
    <citation type="submission" date="2020-03" db="EMBL/GenBank/DDBJ databases">
        <title>Genomic Encyclopedia of Type Strains, Phase IV (KMG-V): Genome sequencing to study the core and pangenomes of soil and plant-associated prokaryotes.</title>
        <authorList>
            <person name="Whitman W."/>
        </authorList>
    </citation>
    <scope>NUCLEOTIDE SEQUENCE [LARGE SCALE GENOMIC DNA]</scope>
    <source>
        <strain evidence="1 2">1B</strain>
    </source>
</reference>
<accession>A0ABX1HRC7</accession>
<gene>
    <name evidence="1" type="ORF">HBN54_004368</name>
</gene>
<sequence>MQLPNDFFDNPARDAAELNQRLTAHINSYNNTPLASCSGLSPNQMADALYRPLSAAAPVRLQSPLSDAVLDQVPFFRQVEELLRLVQREKIIKLTATGALPRKFVQELYEHGLMRSKYVDEGFIKLNREFDSPFIETVHYLAHVAKLVKKPLGKLSLTKKGESLLVAGQRPELFRLVLEVFTGRLHWGSFDSFGSGKSEVGQLGWSFCVYLLARFGQQPRPFSFYVDKYVLAFPNFLEEQPPTNYWTPATFVDHLFSSRVLYCFGKWFGLVEIENDSLEVGDGPATVSASPVLSQLFIVSPGGKG</sequence>
<dbReference type="EMBL" id="JAAVTK010000022">
    <property type="protein sequence ID" value="NKI91746.1"/>
    <property type="molecule type" value="Genomic_DNA"/>
</dbReference>
<keyword evidence="2" id="KW-1185">Reference proteome</keyword>
<dbReference type="RefSeq" id="WP_168675301.1">
    <property type="nucleotide sequence ID" value="NZ_JAAVTK010000022.1"/>
</dbReference>
<organism evidence="1 2">
    <name type="scientific">Hymenobacter artigasi</name>
    <dbReference type="NCBI Taxonomy" id="2719616"/>
    <lineage>
        <taxon>Bacteria</taxon>
        <taxon>Pseudomonadati</taxon>
        <taxon>Bacteroidota</taxon>
        <taxon>Cytophagia</taxon>
        <taxon>Cytophagales</taxon>
        <taxon>Hymenobacteraceae</taxon>
        <taxon>Hymenobacter</taxon>
    </lineage>
</organism>
<evidence type="ECO:0000313" key="2">
    <source>
        <dbReference type="Proteomes" id="UP000717634"/>
    </source>
</evidence>
<protein>
    <submittedName>
        <fullName evidence="1">Uncharacterized protein</fullName>
    </submittedName>
</protein>
<proteinExistence type="predicted"/>